<dbReference type="Pfam" id="PF08241">
    <property type="entry name" value="Methyltransf_11"/>
    <property type="match status" value="1"/>
</dbReference>
<dbReference type="PANTHER" id="PTHR43861">
    <property type="entry name" value="TRANS-ACONITATE 2-METHYLTRANSFERASE-RELATED"/>
    <property type="match status" value="1"/>
</dbReference>
<dbReference type="GO" id="GO:0008757">
    <property type="term" value="F:S-adenosylmethionine-dependent methyltransferase activity"/>
    <property type="evidence" value="ECO:0007669"/>
    <property type="project" value="InterPro"/>
</dbReference>
<dbReference type="GO" id="GO:0017000">
    <property type="term" value="P:antibiotic biosynthetic process"/>
    <property type="evidence" value="ECO:0007669"/>
    <property type="project" value="UniProtKB-ARBA"/>
</dbReference>
<keyword evidence="2" id="KW-0808">Transferase</keyword>
<sequence length="203" mass="21725">MVAAGREHAMTRAFFTPRAEGWEKRFPDDEPRYRAAVALLRLVPGQVVLDVGCGTGRALPLLREAVGPRGTVLGTDLTPAMLREATRLGRGRSAVLAVADCAGLPLGDGALHGVFAAGVLHHLPDPHAGLRELARVCAPGARLALFHPVGRAVLAARHGRVLGPDDLLAEPNLRPALTRAGWRLTRYEDEKHRFVALATRTGN</sequence>
<evidence type="ECO:0000313" key="3">
    <source>
        <dbReference type="Proteomes" id="UP000050867"/>
    </source>
</evidence>
<evidence type="ECO:0000259" key="1">
    <source>
        <dbReference type="Pfam" id="PF08241"/>
    </source>
</evidence>
<dbReference type="RefSeq" id="WP_026220318.1">
    <property type="nucleotide sequence ID" value="NZ_LLZU01000007.1"/>
</dbReference>
<protein>
    <submittedName>
        <fullName evidence="2">SAM-dependent methyltransferase</fullName>
    </submittedName>
</protein>
<proteinExistence type="predicted"/>
<dbReference type="InterPro" id="IPR029063">
    <property type="entry name" value="SAM-dependent_MTases_sf"/>
</dbReference>
<comment type="caution">
    <text evidence="2">The sequence shown here is derived from an EMBL/GenBank/DDBJ whole genome shotgun (WGS) entry which is preliminary data.</text>
</comment>
<keyword evidence="2" id="KW-0489">Methyltransferase</keyword>
<feature type="domain" description="Methyltransferase type 11" evidence="1">
    <location>
        <begin position="49"/>
        <end position="144"/>
    </location>
</feature>
<dbReference type="SUPFAM" id="SSF53335">
    <property type="entry name" value="S-adenosyl-L-methionine-dependent methyltransferases"/>
    <property type="match status" value="1"/>
</dbReference>
<dbReference type="PANTHER" id="PTHR43861:SF1">
    <property type="entry name" value="TRANS-ACONITATE 2-METHYLTRANSFERASE"/>
    <property type="match status" value="1"/>
</dbReference>
<dbReference type="Gene3D" id="3.40.50.150">
    <property type="entry name" value="Vaccinia Virus protein VP39"/>
    <property type="match status" value="1"/>
</dbReference>
<gene>
    <name evidence="2" type="ORF">AQ490_17465</name>
</gene>
<accession>A0A0T6LVC7</accession>
<dbReference type="eggNOG" id="COG2226">
    <property type="taxonomic scope" value="Bacteria"/>
</dbReference>
<dbReference type="Proteomes" id="UP000050867">
    <property type="component" value="Unassembled WGS sequence"/>
</dbReference>
<name>A0A0T6LVC7_WENVI</name>
<dbReference type="EMBL" id="LLZU01000007">
    <property type="protein sequence ID" value="KRV50078.1"/>
    <property type="molecule type" value="Genomic_DNA"/>
</dbReference>
<dbReference type="InterPro" id="IPR013216">
    <property type="entry name" value="Methyltransf_11"/>
</dbReference>
<evidence type="ECO:0000313" key="2">
    <source>
        <dbReference type="EMBL" id="KRV50078.1"/>
    </source>
</evidence>
<dbReference type="GO" id="GO:0032259">
    <property type="term" value="P:methylation"/>
    <property type="evidence" value="ECO:0007669"/>
    <property type="project" value="UniProtKB-KW"/>
</dbReference>
<organism evidence="2 3">
    <name type="scientific">Wenjunlia vitaminophila</name>
    <name type="common">Streptomyces vitaminophilus</name>
    <dbReference type="NCBI Taxonomy" id="76728"/>
    <lineage>
        <taxon>Bacteria</taxon>
        <taxon>Bacillati</taxon>
        <taxon>Actinomycetota</taxon>
        <taxon>Actinomycetes</taxon>
        <taxon>Kitasatosporales</taxon>
        <taxon>Streptomycetaceae</taxon>
        <taxon>Wenjunlia</taxon>
    </lineage>
</organism>
<reference evidence="2 3" key="1">
    <citation type="submission" date="2015-10" db="EMBL/GenBank/DDBJ databases">
        <title>Draft genome sequence of pyrrolomycin-producing Streptomyces vitaminophilus.</title>
        <authorList>
            <person name="Graham D.E."/>
            <person name="Mahan K.M."/>
            <person name="Klingeman D.M."/>
            <person name="Hettich R.L."/>
            <person name="Parry R.J."/>
        </authorList>
    </citation>
    <scope>NUCLEOTIDE SEQUENCE [LARGE SCALE GENOMIC DNA]</scope>
    <source>
        <strain evidence="2 3">ATCC 31673</strain>
    </source>
</reference>
<dbReference type="STRING" id="76728.AQ490_17465"/>
<dbReference type="CDD" id="cd02440">
    <property type="entry name" value="AdoMet_MTases"/>
    <property type="match status" value="1"/>
</dbReference>
<keyword evidence="3" id="KW-1185">Reference proteome</keyword>
<dbReference type="AlphaFoldDB" id="A0A0T6LVC7"/>